<dbReference type="AlphaFoldDB" id="A0A9Q0QPJ0"/>
<dbReference type="EMBL" id="JAMYWD010000007">
    <property type="protein sequence ID" value="KAJ4967123.1"/>
    <property type="molecule type" value="Genomic_DNA"/>
</dbReference>
<comment type="caution">
    <text evidence="2">The sequence shown here is derived from an EMBL/GenBank/DDBJ whole genome shotgun (WGS) entry which is preliminary data.</text>
</comment>
<dbReference type="Proteomes" id="UP001141806">
    <property type="component" value="Unassembled WGS sequence"/>
</dbReference>
<keyword evidence="3" id="KW-1185">Reference proteome</keyword>
<dbReference type="PANTHER" id="PTHR31175">
    <property type="entry name" value="AUXIN-RESPONSIVE FAMILY PROTEIN"/>
    <property type="match status" value="1"/>
</dbReference>
<evidence type="ECO:0000313" key="3">
    <source>
        <dbReference type="Proteomes" id="UP001141806"/>
    </source>
</evidence>
<dbReference type="GO" id="GO:0009733">
    <property type="term" value="P:response to auxin"/>
    <property type="evidence" value="ECO:0007669"/>
    <property type="project" value="InterPro"/>
</dbReference>
<evidence type="ECO:0000256" key="1">
    <source>
        <dbReference type="ARBA" id="ARBA00006974"/>
    </source>
</evidence>
<dbReference type="PANTHER" id="PTHR31175:SF120">
    <property type="entry name" value="OS09G0547100 PROTEIN"/>
    <property type="match status" value="1"/>
</dbReference>
<protein>
    <recommendedName>
        <fullName evidence="4">Small auxin up regulated protein</fullName>
    </recommendedName>
</protein>
<dbReference type="OrthoDB" id="1936278at2759"/>
<gene>
    <name evidence="2" type="ORF">NE237_018972</name>
</gene>
<dbReference type="InterPro" id="IPR003676">
    <property type="entry name" value="SAUR_fam"/>
</dbReference>
<proteinExistence type="inferred from homology"/>
<name>A0A9Q0QPJ0_9MAGN</name>
<sequence length="133" mass="14912">MARRWMKLSISGRRRISFPRSEGKSLVVADKGHFVVYTADERRFMIPLVYLTTKIFRELLRMSAEVFGLPGDGPITLPCDASFMDYIILSVQKCTSKDLENALLTSMSAGRCSSFSSSLIQGQTSQQIPLHAF</sequence>
<accession>A0A9Q0QPJ0</accession>
<evidence type="ECO:0000313" key="2">
    <source>
        <dbReference type="EMBL" id="KAJ4967123.1"/>
    </source>
</evidence>
<reference evidence="2" key="1">
    <citation type="journal article" date="2023" name="Plant J.">
        <title>The genome of the king protea, Protea cynaroides.</title>
        <authorList>
            <person name="Chang J."/>
            <person name="Duong T.A."/>
            <person name="Schoeman C."/>
            <person name="Ma X."/>
            <person name="Roodt D."/>
            <person name="Barker N."/>
            <person name="Li Z."/>
            <person name="Van de Peer Y."/>
            <person name="Mizrachi E."/>
        </authorList>
    </citation>
    <scope>NUCLEOTIDE SEQUENCE</scope>
    <source>
        <tissue evidence="2">Young leaves</tissue>
    </source>
</reference>
<comment type="similarity">
    <text evidence="1">Belongs to the ARG7 family.</text>
</comment>
<evidence type="ECO:0008006" key="4">
    <source>
        <dbReference type="Google" id="ProtNLM"/>
    </source>
</evidence>
<organism evidence="2 3">
    <name type="scientific">Protea cynaroides</name>
    <dbReference type="NCBI Taxonomy" id="273540"/>
    <lineage>
        <taxon>Eukaryota</taxon>
        <taxon>Viridiplantae</taxon>
        <taxon>Streptophyta</taxon>
        <taxon>Embryophyta</taxon>
        <taxon>Tracheophyta</taxon>
        <taxon>Spermatophyta</taxon>
        <taxon>Magnoliopsida</taxon>
        <taxon>Proteales</taxon>
        <taxon>Proteaceae</taxon>
        <taxon>Protea</taxon>
    </lineage>
</organism>
<dbReference type="Pfam" id="PF02519">
    <property type="entry name" value="Auxin_inducible"/>
    <property type="match status" value="1"/>
</dbReference>